<accession>A0A6A1TUM2</accession>
<evidence type="ECO:0000313" key="9">
    <source>
        <dbReference type="Proteomes" id="UP000386575"/>
    </source>
</evidence>
<comment type="function">
    <text evidence="6">Catalyzes the reduction of dTDP-6-deoxy-L-lyxo-4-hexulose to yield dTDP-L-rhamnose.</text>
</comment>
<dbReference type="GO" id="GO:0019305">
    <property type="term" value="P:dTDP-rhamnose biosynthetic process"/>
    <property type="evidence" value="ECO:0007669"/>
    <property type="project" value="UniProtKB-UniPathway"/>
</dbReference>
<protein>
    <recommendedName>
        <fullName evidence="4 6">dTDP-4-dehydrorhamnose reductase</fullName>
        <ecNumber evidence="3 6">1.1.1.133</ecNumber>
    </recommendedName>
</protein>
<evidence type="ECO:0000256" key="1">
    <source>
        <dbReference type="ARBA" id="ARBA00004781"/>
    </source>
</evidence>
<reference evidence="8 9" key="1">
    <citation type="submission" date="2019-09" db="EMBL/GenBank/DDBJ databases">
        <title>Genome sequencing of Ng87 strain.</title>
        <authorList>
            <person name="Karasev E.S."/>
            <person name="Andronov E."/>
        </authorList>
    </citation>
    <scope>NUCLEOTIDE SEQUENCE [LARGE SCALE GENOMIC DNA]</scope>
    <source>
        <strain evidence="8 9">Ng87</strain>
    </source>
</reference>
<organism evidence="8 9">
    <name type="scientific">Neorhizobium galegae</name>
    <name type="common">Rhizobium galegae</name>
    <dbReference type="NCBI Taxonomy" id="399"/>
    <lineage>
        <taxon>Bacteria</taxon>
        <taxon>Pseudomonadati</taxon>
        <taxon>Pseudomonadota</taxon>
        <taxon>Alphaproteobacteria</taxon>
        <taxon>Hyphomicrobiales</taxon>
        <taxon>Rhizobiaceae</taxon>
        <taxon>Rhizobium/Agrobacterium group</taxon>
        <taxon>Neorhizobium</taxon>
    </lineage>
</organism>
<dbReference type="InterPro" id="IPR029903">
    <property type="entry name" value="RmlD-like-bd"/>
</dbReference>
<feature type="domain" description="RmlD-like substrate binding" evidence="7">
    <location>
        <begin position="6"/>
        <end position="294"/>
    </location>
</feature>
<dbReference type="Pfam" id="PF04321">
    <property type="entry name" value="RmlD_sub_bind"/>
    <property type="match status" value="1"/>
</dbReference>
<evidence type="ECO:0000256" key="5">
    <source>
        <dbReference type="ARBA" id="ARBA00048200"/>
    </source>
</evidence>
<dbReference type="Gene3D" id="3.90.25.10">
    <property type="entry name" value="UDP-galactose 4-epimerase, domain 1"/>
    <property type="match status" value="1"/>
</dbReference>
<dbReference type="EMBL" id="VZUL01000002">
    <property type="protein sequence ID" value="KAB1087780.1"/>
    <property type="molecule type" value="Genomic_DNA"/>
</dbReference>
<dbReference type="GO" id="GO:0008831">
    <property type="term" value="F:dTDP-4-dehydrorhamnose reductase activity"/>
    <property type="evidence" value="ECO:0007669"/>
    <property type="project" value="UniProtKB-EC"/>
</dbReference>
<dbReference type="Gene3D" id="3.40.50.720">
    <property type="entry name" value="NAD(P)-binding Rossmann-like Domain"/>
    <property type="match status" value="1"/>
</dbReference>
<dbReference type="InterPro" id="IPR005913">
    <property type="entry name" value="dTDP_dehydrorham_reduct"/>
</dbReference>
<dbReference type="Proteomes" id="UP000386575">
    <property type="component" value="Unassembled WGS sequence"/>
</dbReference>
<dbReference type="InterPro" id="IPR036291">
    <property type="entry name" value="NAD(P)-bd_dom_sf"/>
</dbReference>
<dbReference type="UniPathway" id="UPA00124"/>
<evidence type="ECO:0000259" key="7">
    <source>
        <dbReference type="Pfam" id="PF04321"/>
    </source>
</evidence>
<evidence type="ECO:0000256" key="4">
    <source>
        <dbReference type="ARBA" id="ARBA00017099"/>
    </source>
</evidence>
<dbReference type="EC" id="1.1.1.133" evidence="3 6"/>
<evidence type="ECO:0000256" key="2">
    <source>
        <dbReference type="ARBA" id="ARBA00010944"/>
    </source>
</evidence>
<proteinExistence type="inferred from homology"/>
<comment type="pathway">
    <text evidence="1 6">Carbohydrate biosynthesis; dTDP-L-rhamnose biosynthesis.</text>
</comment>
<comment type="caution">
    <text evidence="8">The sequence shown here is derived from an EMBL/GenBank/DDBJ whole genome shotgun (WGS) entry which is preliminary data.</text>
</comment>
<keyword evidence="6 8" id="KW-0560">Oxidoreductase</keyword>
<dbReference type="PANTHER" id="PTHR10491">
    <property type="entry name" value="DTDP-4-DEHYDRORHAMNOSE REDUCTASE"/>
    <property type="match status" value="1"/>
</dbReference>
<gene>
    <name evidence="8" type="primary">rfbD</name>
    <name evidence="8" type="ORF">F4V91_15885</name>
</gene>
<name>A0A6A1TUM2_NEOGA</name>
<sequence length="315" mass="34434">MMPRRYVVTGRGGQVAQSLIERADRHGEIEIIPLARPNLDLADLGTIEKALVEARPELIISAAAYTAVDQAESDVAKAFLVNSAAIDEIGRVATKLNVPIIHLSTDYVFDGSKTSPYHESDPVAPLSVYGQSKLEGERRLISSGADYVILRTAWVYSHFNKNFLRTMLHLAESRDELNVVADQYGNPTSALDIADAILTVADNLLSSRDGRLRGIFHIAGSGEASWADFASEIFRISVEMGGPSAMVRPIPTAQYPTPARRPNNSRLDCSKLERVHGVRLPNWKIATATTLQRLLAGDAPEKQAGMEKASEENCR</sequence>
<comment type="similarity">
    <text evidence="2 6">Belongs to the dTDP-4-dehydrorhamnose reductase family.</text>
</comment>
<evidence type="ECO:0000313" key="8">
    <source>
        <dbReference type="EMBL" id="KAB1087780.1"/>
    </source>
</evidence>
<keyword evidence="6" id="KW-0521">NADP</keyword>
<evidence type="ECO:0000256" key="3">
    <source>
        <dbReference type="ARBA" id="ARBA00012929"/>
    </source>
</evidence>
<comment type="catalytic activity">
    <reaction evidence="5 6">
        <text>dTDP-beta-L-rhamnose + NADP(+) = dTDP-4-dehydro-beta-L-rhamnose + NADPH + H(+)</text>
        <dbReference type="Rhea" id="RHEA:21796"/>
        <dbReference type="ChEBI" id="CHEBI:15378"/>
        <dbReference type="ChEBI" id="CHEBI:57510"/>
        <dbReference type="ChEBI" id="CHEBI:57783"/>
        <dbReference type="ChEBI" id="CHEBI:58349"/>
        <dbReference type="ChEBI" id="CHEBI:62830"/>
        <dbReference type="EC" id="1.1.1.133"/>
    </reaction>
</comment>
<dbReference type="AlphaFoldDB" id="A0A6A1TUM2"/>
<dbReference type="SUPFAM" id="SSF51735">
    <property type="entry name" value="NAD(P)-binding Rossmann-fold domains"/>
    <property type="match status" value="1"/>
</dbReference>
<evidence type="ECO:0000256" key="6">
    <source>
        <dbReference type="RuleBase" id="RU364082"/>
    </source>
</evidence>
<dbReference type="CDD" id="cd05254">
    <property type="entry name" value="dTDP_HR_like_SDR_e"/>
    <property type="match status" value="1"/>
</dbReference>
<dbReference type="NCBIfam" id="TIGR01214">
    <property type="entry name" value="rmlD"/>
    <property type="match status" value="1"/>
</dbReference>
<dbReference type="PANTHER" id="PTHR10491:SF4">
    <property type="entry name" value="METHIONINE ADENOSYLTRANSFERASE 2 SUBUNIT BETA"/>
    <property type="match status" value="1"/>
</dbReference>
<comment type="cofactor">
    <cofactor evidence="6">
        <name>Mg(2+)</name>
        <dbReference type="ChEBI" id="CHEBI:18420"/>
    </cofactor>
    <text evidence="6">Binds 1 Mg(2+) ion per monomer.</text>
</comment>